<dbReference type="OrthoDB" id="1933717at2759"/>
<accession>A0A6A5Z2V1</accession>
<keyword evidence="3" id="KW-1185">Reference proteome</keyword>
<dbReference type="Proteomes" id="UP000799770">
    <property type="component" value="Unassembled WGS sequence"/>
</dbReference>
<dbReference type="GO" id="GO:0016491">
    <property type="term" value="F:oxidoreductase activity"/>
    <property type="evidence" value="ECO:0007669"/>
    <property type="project" value="TreeGrafter"/>
</dbReference>
<dbReference type="InterPro" id="IPR002347">
    <property type="entry name" value="SDR_fam"/>
</dbReference>
<protein>
    <recommendedName>
        <fullName evidence="4">NAD(P)-binding protein</fullName>
    </recommendedName>
</protein>
<dbReference type="PRINTS" id="PR00081">
    <property type="entry name" value="GDHRDH"/>
</dbReference>
<name>A0A6A5Z2V1_9PLEO</name>
<dbReference type="InterPro" id="IPR051468">
    <property type="entry name" value="Fungal_SecMetab_SDRs"/>
</dbReference>
<comment type="similarity">
    <text evidence="1">Belongs to the short-chain dehydrogenases/reductases (SDR) family.</text>
</comment>
<evidence type="ECO:0000313" key="3">
    <source>
        <dbReference type="Proteomes" id="UP000799770"/>
    </source>
</evidence>
<dbReference type="PANTHER" id="PTHR43544">
    <property type="entry name" value="SHORT-CHAIN DEHYDROGENASE/REDUCTASE"/>
    <property type="match status" value="1"/>
</dbReference>
<dbReference type="EMBL" id="ML977328">
    <property type="protein sequence ID" value="KAF2113384.1"/>
    <property type="molecule type" value="Genomic_DNA"/>
</dbReference>
<dbReference type="PANTHER" id="PTHR43544:SF32">
    <property type="entry name" value="CHAIN DEHYDROGENASE, PUTATIVE (AFU_ORTHOLOGUE AFUA_5G01530)-RELATED"/>
    <property type="match status" value="1"/>
</dbReference>
<dbReference type="Gene3D" id="3.40.50.720">
    <property type="entry name" value="NAD(P)-binding Rossmann-like Domain"/>
    <property type="match status" value="1"/>
</dbReference>
<evidence type="ECO:0008006" key="4">
    <source>
        <dbReference type="Google" id="ProtNLM"/>
    </source>
</evidence>
<evidence type="ECO:0000256" key="1">
    <source>
        <dbReference type="ARBA" id="ARBA00006484"/>
    </source>
</evidence>
<gene>
    <name evidence="2" type="ORF">BDV96DRAFT_496435</name>
</gene>
<dbReference type="AlphaFoldDB" id="A0A6A5Z2V1"/>
<reference evidence="2" key="1">
    <citation type="journal article" date="2020" name="Stud. Mycol.">
        <title>101 Dothideomycetes genomes: a test case for predicting lifestyles and emergence of pathogens.</title>
        <authorList>
            <person name="Haridas S."/>
            <person name="Albert R."/>
            <person name="Binder M."/>
            <person name="Bloem J."/>
            <person name="Labutti K."/>
            <person name="Salamov A."/>
            <person name="Andreopoulos B."/>
            <person name="Baker S."/>
            <person name="Barry K."/>
            <person name="Bills G."/>
            <person name="Bluhm B."/>
            <person name="Cannon C."/>
            <person name="Castanera R."/>
            <person name="Culley D."/>
            <person name="Daum C."/>
            <person name="Ezra D."/>
            <person name="Gonzalez J."/>
            <person name="Henrissat B."/>
            <person name="Kuo A."/>
            <person name="Liang C."/>
            <person name="Lipzen A."/>
            <person name="Lutzoni F."/>
            <person name="Magnuson J."/>
            <person name="Mondo S."/>
            <person name="Nolan M."/>
            <person name="Ohm R."/>
            <person name="Pangilinan J."/>
            <person name="Park H.-J."/>
            <person name="Ramirez L."/>
            <person name="Alfaro M."/>
            <person name="Sun H."/>
            <person name="Tritt A."/>
            <person name="Yoshinaga Y."/>
            <person name="Zwiers L.-H."/>
            <person name="Turgeon B."/>
            <person name="Goodwin S."/>
            <person name="Spatafora J."/>
            <person name="Crous P."/>
            <person name="Grigoriev I."/>
        </authorList>
    </citation>
    <scope>NUCLEOTIDE SEQUENCE</scope>
    <source>
        <strain evidence="2">CBS 627.86</strain>
    </source>
</reference>
<dbReference type="Pfam" id="PF00106">
    <property type="entry name" value="adh_short"/>
    <property type="match status" value="1"/>
</dbReference>
<dbReference type="GO" id="GO:0019748">
    <property type="term" value="P:secondary metabolic process"/>
    <property type="evidence" value="ECO:0007669"/>
    <property type="project" value="TreeGrafter"/>
</dbReference>
<evidence type="ECO:0000313" key="2">
    <source>
        <dbReference type="EMBL" id="KAF2113384.1"/>
    </source>
</evidence>
<proteinExistence type="inferred from homology"/>
<sequence>MASKGIVLITGANTGIGYQTVKALASSSKTYTVLLGTRSLEKGKDAIEQLKSEVPDTKSEIVPIQIDIMDDASIEKCHKEVESKYGRVDALINNAGAAHDPLMQQIPGPKGVRAAWQTSYDVNVTSTQVFTLAFIPLLLKSSNPRLLFVTSGLSSLTTCAGGRETAMLTSQHPPAGWPKPPAPSALTYRSSKTALNMLMLDWHRILHNDGVKVWAISPGFLATGLGGIGKEKLKSMGAGDASVGGTFITKVVEGERDADTGKVIRSDGVQPW</sequence>
<dbReference type="SUPFAM" id="SSF51735">
    <property type="entry name" value="NAD(P)-binding Rossmann-fold domains"/>
    <property type="match status" value="1"/>
</dbReference>
<dbReference type="InterPro" id="IPR036291">
    <property type="entry name" value="NAD(P)-bd_dom_sf"/>
</dbReference>
<dbReference type="GO" id="GO:0005737">
    <property type="term" value="C:cytoplasm"/>
    <property type="evidence" value="ECO:0007669"/>
    <property type="project" value="TreeGrafter"/>
</dbReference>
<organism evidence="2 3">
    <name type="scientific">Lophiotrema nucula</name>
    <dbReference type="NCBI Taxonomy" id="690887"/>
    <lineage>
        <taxon>Eukaryota</taxon>
        <taxon>Fungi</taxon>
        <taxon>Dikarya</taxon>
        <taxon>Ascomycota</taxon>
        <taxon>Pezizomycotina</taxon>
        <taxon>Dothideomycetes</taxon>
        <taxon>Pleosporomycetidae</taxon>
        <taxon>Pleosporales</taxon>
        <taxon>Lophiotremataceae</taxon>
        <taxon>Lophiotrema</taxon>
    </lineage>
</organism>